<dbReference type="Pfam" id="PF20155">
    <property type="entry name" value="TMP_3"/>
    <property type="match status" value="1"/>
</dbReference>
<feature type="compositionally biased region" description="Basic and acidic residues" evidence="2">
    <location>
        <begin position="734"/>
        <end position="749"/>
    </location>
</feature>
<organism evidence="5">
    <name type="scientific">Siphoviridae sp. ctTic26</name>
    <dbReference type="NCBI Taxonomy" id="2823583"/>
    <lineage>
        <taxon>Viruses</taxon>
        <taxon>Duplodnaviria</taxon>
        <taxon>Heunggongvirae</taxon>
        <taxon>Uroviricota</taxon>
        <taxon>Caudoviricetes</taxon>
    </lineage>
</organism>
<evidence type="ECO:0000313" key="5">
    <source>
        <dbReference type="EMBL" id="DAD68382.1"/>
    </source>
</evidence>
<keyword evidence="3" id="KW-1133">Transmembrane helix</keyword>
<feature type="region of interest" description="Disordered" evidence="2">
    <location>
        <begin position="706"/>
        <end position="749"/>
    </location>
</feature>
<evidence type="ECO:0000256" key="1">
    <source>
        <dbReference type="ARBA" id="ARBA00022465"/>
    </source>
</evidence>
<keyword evidence="3" id="KW-0812">Transmembrane</keyword>
<keyword evidence="1" id="KW-1188">Viral release from host cell</keyword>
<feature type="compositionally biased region" description="Basic and acidic residues" evidence="2">
    <location>
        <begin position="706"/>
        <end position="727"/>
    </location>
</feature>
<feature type="domain" description="Tape measure protein N-terminal" evidence="4">
    <location>
        <begin position="104"/>
        <end position="281"/>
    </location>
</feature>
<name>A0A8S5LEL6_9CAUD</name>
<protein>
    <submittedName>
        <fullName evidence="5">Tail length tape measure protein</fullName>
    </submittedName>
</protein>
<dbReference type="GO" id="GO:0098003">
    <property type="term" value="P:viral tail assembly"/>
    <property type="evidence" value="ECO:0007669"/>
    <property type="project" value="UniProtKB-KW"/>
</dbReference>
<dbReference type="InterPro" id="IPR013491">
    <property type="entry name" value="Tape_meas_N"/>
</dbReference>
<sequence length="818" mass="88360">MATIQNSIVLNDRMTQTFTAINRAIESTINAISTLGGKNVNINTANLISARQQLAIAENEMQNMVGTSQQLNNNLSKTKGIVGEIVGKLKTAFGLAAVVMATKKTIELSDQNAQITARLNLVSDAPEQLKKQIYQSANDARVAYTDSMNQVAKLGLLAKDSFNNTNEIVKFTNLMNKAFKVSGTGAQEATSAMYQLTQAMAAGKLQGDEFRSVMENAPMVAQAIAKYMNVPLGQLKELGAKGQITADIIKNALFSASDEINEKFKTLPLTWQDVWVQAKNFAIKQLDGVLQKVNQVANSKAFRSFVNSAKIAFFGLKTVAEGVFNGIAAAGKFIADNWTAISPVIWGVTAALITYVTWQGISVAIEWINVAAKFALNLAVTILTMAKIALTFAVKGYTAAQTMANATAWMFPGTWLAAIIIGVIVAILALAVAIVQWATGTQSALETIGGMFYWLGAAIYNIGVAIMNILIIVATVVILAFILVGTTVANVFIGIWNVGVWLVNILVQAWYWLVNHAAMAWAWLKVTVSNILKGIYNFFVEIANGFIKGYNKLGKGAVDTANGFQDAFFSAINAVAKFAQDFINGFLKGLAEIGKVIDSVAGTHFGNAGSVNFSINKGDRATWKDVGLLEKKSYGDPNGVAVEQKQAPQFDYAGFIDPSGAMKGVMDGAEKLANGEFKDLGKAFDDGKSDTRKGIQGITDTFNEYKDKLTGKDKPVGNDGTGKDKKNGGGGKDPNNKKTADNTKKMADKMDGMDEDMKYLRDIAEKEYVNKFTTAEVKIDMTNYNDISEQVDAEDFMDRLGERIAEHVHTAAEGVHDD</sequence>
<evidence type="ECO:0000256" key="2">
    <source>
        <dbReference type="SAM" id="MobiDB-lite"/>
    </source>
</evidence>
<dbReference type="NCBIfam" id="TIGR02675">
    <property type="entry name" value="tape_meas_nterm"/>
    <property type="match status" value="1"/>
</dbReference>
<keyword evidence="1" id="KW-1245">Viral tail assembly</keyword>
<dbReference type="EMBL" id="BK014701">
    <property type="protein sequence ID" value="DAD68382.1"/>
    <property type="molecule type" value="Genomic_DNA"/>
</dbReference>
<feature type="transmembrane region" description="Helical" evidence="3">
    <location>
        <begin position="415"/>
        <end position="438"/>
    </location>
</feature>
<keyword evidence="3" id="KW-0472">Membrane</keyword>
<feature type="transmembrane region" description="Helical" evidence="3">
    <location>
        <begin position="458"/>
        <end position="484"/>
    </location>
</feature>
<feature type="transmembrane region" description="Helical" evidence="3">
    <location>
        <begin position="374"/>
        <end position="394"/>
    </location>
</feature>
<feature type="transmembrane region" description="Helical" evidence="3">
    <location>
        <begin position="491"/>
        <end position="513"/>
    </location>
</feature>
<evidence type="ECO:0000259" key="4">
    <source>
        <dbReference type="Pfam" id="PF20155"/>
    </source>
</evidence>
<proteinExistence type="predicted"/>
<evidence type="ECO:0000256" key="3">
    <source>
        <dbReference type="SAM" id="Phobius"/>
    </source>
</evidence>
<accession>A0A8S5LEL6</accession>
<reference evidence="5" key="1">
    <citation type="journal article" date="2021" name="Proc. Natl. Acad. Sci. U.S.A.">
        <title>A Catalog of Tens of Thousands of Viruses from Human Metagenomes Reveals Hidden Associations with Chronic Diseases.</title>
        <authorList>
            <person name="Tisza M.J."/>
            <person name="Buck C.B."/>
        </authorList>
    </citation>
    <scope>NUCLEOTIDE SEQUENCE</scope>
    <source>
        <strain evidence="5">CtTic26</strain>
    </source>
</reference>